<feature type="active site" description="Schiff-base intermediate with substrate; via pyruvic acid" evidence="11">
    <location>
        <position position="207"/>
    </location>
</feature>
<dbReference type="GO" id="GO:0006646">
    <property type="term" value="P:phosphatidylethanolamine biosynthetic process"/>
    <property type="evidence" value="ECO:0007669"/>
    <property type="project" value="UniProtKB-UniRule"/>
</dbReference>
<reference evidence="12 13" key="1">
    <citation type="submission" date="2019-11" db="EMBL/GenBank/DDBJ databases">
        <title>Gordonia sp. nov., a novel actinobacterium isolated from mangrove soil in Hainan.</title>
        <authorList>
            <person name="Huang X."/>
            <person name="Xie Y."/>
            <person name="Chu X."/>
            <person name="Xiao K."/>
        </authorList>
    </citation>
    <scope>NUCLEOTIDE SEQUENCE [LARGE SCALE GENOMIC DNA]</scope>
    <source>
        <strain evidence="12 13">HNM0687</strain>
    </source>
</reference>
<dbReference type="PANTHER" id="PTHR35809">
    <property type="entry name" value="ARCHAETIDYLSERINE DECARBOXYLASE PROENZYME-RELATED"/>
    <property type="match status" value="1"/>
</dbReference>
<keyword evidence="2 11" id="KW-0444">Lipid biosynthesis</keyword>
<dbReference type="AlphaFoldDB" id="A0A6L7GV10"/>
<keyword evidence="4 11" id="KW-0443">Lipid metabolism</keyword>
<comment type="subcellular location">
    <subcellularLocation>
        <location evidence="11">Cell membrane</location>
        <topology evidence="11">Peripheral membrane protein</topology>
    </subcellularLocation>
</comment>
<keyword evidence="8 11" id="KW-0456">Lyase</keyword>
<feature type="site" description="Cleavage (non-hydrolytic); by autocatalysis" evidence="11">
    <location>
        <begin position="206"/>
        <end position="207"/>
    </location>
</feature>
<keyword evidence="10 11" id="KW-0670">Pyruvate</keyword>
<protein>
    <recommendedName>
        <fullName evidence="11">Phosphatidylserine decarboxylase proenzyme</fullName>
        <ecNumber evidence="11">4.1.1.65</ecNumber>
    </recommendedName>
    <component>
        <recommendedName>
            <fullName evidence="11">Phosphatidylserine decarboxylase alpha chain</fullName>
        </recommendedName>
    </component>
    <component>
        <recommendedName>
            <fullName evidence="11">Phosphatidylserine decarboxylase beta chain</fullName>
        </recommendedName>
    </component>
</protein>
<keyword evidence="13" id="KW-1185">Reference proteome</keyword>
<keyword evidence="5 11" id="KW-0472">Membrane</keyword>
<keyword evidence="9 11" id="KW-1208">Phospholipid metabolism</keyword>
<evidence type="ECO:0000256" key="7">
    <source>
        <dbReference type="ARBA" id="ARBA00023209"/>
    </source>
</evidence>
<dbReference type="HAMAP" id="MF_00664">
    <property type="entry name" value="PS_decarb_PSD_A"/>
    <property type="match status" value="1"/>
</dbReference>
<gene>
    <name evidence="11" type="primary">psd</name>
    <name evidence="12" type="ORF">GIY30_21280</name>
</gene>
<organism evidence="12 13">
    <name type="scientific">Gordonia mangrovi</name>
    <dbReference type="NCBI Taxonomy" id="2665643"/>
    <lineage>
        <taxon>Bacteria</taxon>
        <taxon>Bacillati</taxon>
        <taxon>Actinomycetota</taxon>
        <taxon>Actinomycetes</taxon>
        <taxon>Mycobacteriales</taxon>
        <taxon>Gordoniaceae</taxon>
        <taxon>Gordonia</taxon>
    </lineage>
</organism>
<dbReference type="PANTHER" id="PTHR35809:SF1">
    <property type="entry name" value="ARCHAETIDYLSERINE DECARBOXYLASE PROENZYME-RELATED"/>
    <property type="match status" value="1"/>
</dbReference>
<dbReference type="GO" id="GO:0005886">
    <property type="term" value="C:plasma membrane"/>
    <property type="evidence" value="ECO:0007669"/>
    <property type="project" value="UniProtKB-SubCell"/>
</dbReference>
<name>A0A6L7GV10_9ACTN</name>
<evidence type="ECO:0000313" key="12">
    <source>
        <dbReference type="EMBL" id="MXP23874.1"/>
    </source>
</evidence>
<evidence type="ECO:0000256" key="10">
    <source>
        <dbReference type="ARBA" id="ARBA00023317"/>
    </source>
</evidence>
<keyword evidence="1 11" id="KW-1003">Cell membrane</keyword>
<evidence type="ECO:0000256" key="5">
    <source>
        <dbReference type="ARBA" id="ARBA00023136"/>
    </source>
</evidence>
<dbReference type="Proteomes" id="UP000475545">
    <property type="component" value="Unassembled WGS sequence"/>
</dbReference>
<comment type="pathway">
    <text evidence="11">Phospholipid metabolism; phosphatidylethanolamine biosynthesis; phosphatidylethanolamine from CDP-diacylglycerol: step 2/2.</text>
</comment>
<comment type="function">
    <text evidence="11">Catalyzes the formation of phosphatidylethanolamine (PtdEtn) from phosphatidylserine (PtdSer).</text>
</comment>
<sequence length="238" mass="25041">MARRPRPNGTRSGAGHLVDLARETIPPVHPAGIPFVVGPATVAFLGRRHPWIARPAALTAAACALFFRHPRRVPPTHPGAVVAPADGTISLVDEAVPPPESGLGDEPLPRVSTFLSIFDVHVQRVPVAGRVTSVTHTPGAFVSADLPEASSVNERTTMTLRCHVGQSEYDVAVVQIAGLVARRIVCDPVVGDDLAIADTYGLIRFGSRVDVYLPAGTVPQVRVGQRAVGGETLFATLG</sequence>
<evidence type="ECO:0000256" key="3">
    <source>
        <dbReference type="ARBA" id="ARBA00022793"/>
    </source>
</evidence>
<evidence type="ECO:0000256" key="8">
    <source>
        <dbReference type="ARBA" id="ARBA00023239"/>
    </source>
</evidence>
<proteinExistence type="inferred from homology"/>
<feature type="chain" id="PRO_5027184237" description="Phosphatidylserine decarboxylase alpha chain" evidence="11">
    <location>
        <begin position="207"/>
        <end position="238"/>
    </location>
</feature>
<dbReference type="InterPro" id="IPR003817">
    <property type="entry name" value="PS_Dcarbxylase"/>
</dbReference>
<dbReference type="NCBIfam" id="NF003679">
    <property type="entry name" value="PRK05305.1-3"/>
    <property type="match status" value="1"/>
</dbReference>
<keyword evidence="7 11" id="KW-0594">Phospholipid biosynthesis</keyword>
<dbReference type="EC" id="4.1.1.65" evidence="11"/>
<dbReference type="EMBL" id="WMBR01000007">
    <property type="protein sequence ID" value="MXP23874.1"/>
    <property type="molecule type" value="Genomic_DNA"/>
</dbReference>
<evidence type="ECO:0000256" key="9">
    <source>
        <dbReference type="ARBA" id="ARBA00023264"/>
    </source>
</evidence>
<dbReference type="Pfam" id="PF02666">
    <property type="entry name" value="PS_Dcarbxylase"/>
    <property type="match status" value="1"/>
</dbReference>
<comment type="cofactor">
    <cofactor evidence="11">
        <name>pyruvate</name>
        <dbReference type="ChEBI" id="CHEBI:15361"/>
    </cofactor>
    <text evidence="11">Binds 1 pyruvoyl group covalently per subunit.</text>
</comment>
<comment type="PTM">
    <text evidence="11">Is synthesized initially as an inactive proenzyme. Formation of the active enzyme involves a self-maturation process in which the active site pyruvoyl group is generated from an internal serine residue via an autocatalytic post-translational modification. Two non-identical subunits are generated from the proenzyme in this reaction, and the pyruvate is formed at the N-terminus of the alpha chain, which is derived from the carboxyl end of the proenzyme. The post-translation cleavage follows an unusual pathway, termed non-hydrolytic serinolysis, in which the side chain hydroxyl group of the serine supplies its oxygen atom to form the C-terminus of the beta chain, while the remainder of the serine residue undergoes an oxidative deamination to produce ammonia and the pyruvoyl prosthetic group on the alpha chain.</text>
</comment>
<dbReference type="GO" id="GO:0004609">
    <property type="term" value="F:phosphatidylserine decarboxylase activity"/>
    <property type="evidence" value="ECO:0007669"/>
    <property type="project" value="UniProtKB-UniRule"/>
</dbReference>
<evidence type="ECO:0000256" key="2">
    <source>
        <dbReference type="ARBA" id="ARBA00022516"/>
    </source>
</evidence>
<feature type="chain" id="PRO_5027184236" description="Phosphatidylserine decarboxylase beta chain" evidence="11">
    <location>
        <begin position="1"/>
        <end position="206"/>
    </location>
</feature>
<evidence type="ECO:0000256" key="11">
    <source>
        <dbReference type="HAMAP-Rule" id="MF_00664"/>
    </source>
</evidence>
<evidence type="ECO:0000256" key="1">
    <source>
        <dbReference type="ARBA" id="ARBA00022475"/>
    </source>
</evidence>
<dbReference type="UniPathway" id="UPA00558">
    <property type="reaction ID" value="UER00616"/>
</dbReference>
<evidence type="ECO:0000313" key="13">
    <source>
        <dbReference type="Proteomes" id="UP000475545"/>
    </source>
</evidence>
<accession>A0A6L7GV10</accession>
<keyword evidence="3 11" id="KW-0210">Decarboxylase</keyword>
<dbReference type="InterPro" id="IPR033175">
    <property type="entry name" value="PSD-A"/>
</dbReference>
<comment type="similarity">
    <text evidence="11">Belongs to the phosphatidylserine decarboxylase family. PSD-A subfamily.</text>
</comment>
<evidence type="ECO:0000256" key="4">
    <source>
        <dbReference type="ARBA" id="ARBA00023098"/>
    </source>
</evidence>
<feature type="modified residue" description="Pyruvic acid (Ser); by autocatalysis" evidence="11">
    <location>
        <position position="207"/>
    </location>
</feature>
<evidence type="ECO:0000256" key="6">
    <source>
        <dbReference type="ARBA" id="ARBA00023145"/>
    </source>
</evidence>
<dbReference type="RefSeq" id="WP_160904194.1">
    <property type="nucleotide sequence ID" value="NZ_CP102850.1"/>
</dbReference>
<keyword evidence="6 11" id="KW-0865">Zymogen</keyword>
<comment type="catalytic activity">
    <reaction evidence="11">
        <text>a 1,2-diacyl-sn-glycero-3-phospho-L-serine + H(+) = a 1,2-diacyl-sn-glycero-3-phosphoethanolamine + CO2</text>
        <dbReference type="Rhea" id="RHEA:20828"/>
        <dbReference type="ChEBI" id="CHEBI:15378"/>
        <dbReference type="ChEBI" id="CHEBI:16526"/>
        <dbReference type="ChEBI" id="CHEBI:57262"/>
        <dbReference type="ChEBI" id="CHEBI:64612"/>
        <dbReference type="EC" id="4.1.1.65"/>
    </reaction>
</comment>
<comment type="caution">
    <text evidence="12">The sequence shown here is derived from an EMBL/GenBank/DDBJ whole genome shotgun (WGS) entry which is preliminary data.</text>
</comment>
<comment type="subunit">
    <text evidence="11">Heterodimer of a large membrane-associated beta subunit and a small pyruvoyl-containing alpha subunit.</text>
</comment>